<proteinExistence type="predicted"/>
<name>A0A087B411_9BIFI</name>
<dbReference type="EMBL" id="JGYV01000001">
    <property type="protein sequence ID" value="KFI65761.1"/>
    <property type="molecule type" value="Genomic_DNA"/>
</dbReference>
<dbReference type="AlphaFoldDB" id="A0A087B411"/>
<evidence type="ECO:0000313" key="3">
    <source>
        <dbReference type="Proteomes" id="UP000029067"/>
    </source>
</evidence>
<organism evidence="2 3">
    <name type="scientific">Bifidobacterium cuniculi</name>
    <dbReference type="NCBI Taxonomy" id="1688"/>
    <lineage>
        <taxon>Bacteria</taxon>
        <taxon>Bacillati</taxon>
        <taxon>Actinomycetota</taxon>
        <taxon>Actinomycetes</taxon>
        <taxon>Bifidobacteriales</taxon>
        <taxon>Bifidobacteriaceae</taxon>
        <taxon>Bifidobacterium</taxon>
    </lineage>
</organism>
<feature type="region of interest" description="Disordered" evidence="1">
    <location>
        <begin position="72"/>
        <end position="99"/>
    </location>
</feature>
<dbReference type="eggNOG" id="ENOG503072W">
    <property type="taxonomic scope" value="Bacteria"/>
</dbReference>
<comment type="caution">
    <text evidence="2">The sequence shown here is derived from an EMBL/GenBank/DDBJ whole genome shotgun (WGS) entry which is preliminary data.</text>
</comment>
<accession>A0A087B411</accession>
<dbReference type="STRING" id="1688.BCUN_0256"/>
<dbReference type="Proteomes" id="UP000029067">
    <property type="component" value="Unassembled WGS sequence"/>
</dbReference>
<gene>
    <name evidence="2" type="ORF">BCUN_0256</name>
</gene>
<sequence length="115" mass="13595">MTLVWLIQEHYWAVQADWLKVWHERLDLTVTPLHEAWAMCKETLKDHAGHMFAVLADWAWIPDGSDRTLHALSQTSTRRSEPPWQQPMPWDGEPRHATNHELRNRLKERLGIQDA</sequence>
<protein>
    <submittedName>
        <fullName evidence="2">Uncharacterized protein</fullName>
    </submittedName>
</protein>
<keyword evidence="3" id="KW-1185">Reference proteome</keyword>
<evidence type="ECO:0000256" key="1">
    <source>
        <dbReference type="SAM" id="MobiDB-lite"/>
    </source>
</evidence>
<evidence type="ECO:0000313" key="2">
    <source>
        <dbReference type="EMBL" id="KFI65761.1"/>
    </source>
</evidence>
<reference evidence="2 3" key="1">
    <citation type="submission" date="2014-03" db="EMBL/GenBank/DDBJ databases">
        <title>Genomics of Bifidobacteria.</title>
        <authorList>
            <person name="Ventura M."/>
            <person name="Milani C."/>
            <person name="Lugli G.A."/>
        </authorList>
    </citation>
    <scope>NUCLEOTIDE SEQUENCE [LARGE SCALE GENOMIC DNA]</scope>
    <source>
        <strain evidence="2 3">LMG 10738</strain>
    </source>
</reference>